<name>A0A428JXW9_9BACT</name>
<evidence type="ECO:0000256" key="1">
    <source>
        <dbReference type="SAM" id="MobiDB-lite"/>
    </source>
</evidence>
<keyword evidence="3" id="KW-0378">Hydrolase</keyword>
<dbReference type="InterPro" id="IPR018310">
    <property type="entry name" value="Put_endonuclease_Z1-dom"/>
</dbReference>
<feature type="region of interest" description="Disordered" evidence="1">
    <location>
        <begin position="957"/>
        <end position="976"/>
    </location>
</feature>
<evidence type="ECO:0000313" key="3">
    <source>
        <dbReference type="EMBL" id="RSK38980.1"/>
    </source>
</evidence>
<accession>A0A428JXW9</accession>
<keyword evidence="3" id="KW-0255">Endonuclease</keyword>
<keyword evidence="4" id="KW-1185">Reference proteome</keyword>
<dbReference type="GO" id="GO:0004519">
    <property type="term" value="F:endonuclease activity"/>
    <property type="evidence" value="ECO:0007669"/>
    <property type="project" value="UniProtKB-KW"/>
</dbReference>
<proteinExistence type="predicted"/>
<dbReference type="OrthoDB" id="436461at2"/>
<protein>
    <submittedName>
        <fullName evidence="3">Endonuclease</fullName>
    </submittedName>
</protein>
<dbReference type="AlphaFoldDB" id="A0A428JXW9"/>
<dbReference type="Proteomes" id="UP000270291">
    <property type="component" value="Unassembled WGS sequence"/>
</dbReference>
<dbReference type="RefSeq" id="WP_125440500.1">
    <property type="nucleotide sequence ID" value="NZ_RWIU01000010.1"/>
</dbReference>
<feature type="domain" description="Putative endonuclease Z1" evidence="2">
    <location>
        <begin position="438"/>
        <end position="680"/>
    </location>
</feature>
<organism evidence="3 4">
    <name type="scientific">Hymenobacter perfusus</name>
    <dbReference type="NCBI Taxonomy" id="1236770"/>
    <lineage>
        <taxon>Bacteria</taxon>
        <taxon>Pseudomonadati</taxon>
        <taxon>Bacteroidota</taxon>
        <taxon>Cytophagia</taxon>
        <taxon>Cytophagales</taxon>
        <taxon>Hymenobacteraceae</taxon>
        <taxon>Hymenobacter</taxon>
    </lineage>
</organism>
<evidence type="ECO:0000259" key="2">
    <source>
        <dbReference type="Pfam" id="PF10593"/>
    </source>
</evidence>
<comment type="caution">
    <text evidence="3">The sequence shown here is derived from an EMBL/GenBank/DDBJ whole genome shotgun (WGS) entry which is preliminary data.</text>
</comment>
<sequence>MSDTHEDVLSVAITMLTPKPHKTPAVIGETVERLLILYPDADPERMKADLLQHFRVRTLPFSFLEDRNRRQPWLDKERENIKWRFWDRYRDHLQFDRRLAAKTVDQLGELTDLVLDRLGNPRDLENFDRRGMVVGQVQSGKTANYTGLICKAADAGYKLIIVLAGIHSSLRSQTQERIDEGFVGYNTEDARTNKTGNHWIGVGKRKRDVSAHSLTTSAPNGDFKTNIADRVPTNIFGSDPVVIVIKKNVSILNNLILWLANKGELNEKGHKTLSDLPLLLIDDEADNASINVSKDNISAINGLIRILLSLFEQRAYVGYTATPFANIFIPVLTAADFEKLNKTVQVGDRTLDAAIGQELFPRDFIFNIQPPSNYIGPDRIFGIGEPEDDEEGSHENVLPVMHEITPKSNKHPEGDNYPDVFPDRHRKDGDLPEYLPDSLQNAVLHFFLTCAARLVRGHNRQHSSMLIHISRFVRWQNKTGELVSEYLSECRATLALRKNSLEPRLKQLWEEEYMPATARFIDEQLVEDPNIKPMNWEAVRKQLRPALDRIRVRVVHGTPSKTGDPLHLPLDYNEYDGTGLFVIAVGGNKLSRGLTLEGLCVSYYLRASRMYDTLMQMGRWFGYRPGYADLCRLFTSSEIIGWYRHITLATEQLRQEFDRMVRLGSTPDKYGLKIRSKPGVLQVTAANRMRSAWPLQLSFAGELMQTYTFPRRDPDFIRANYEAAHRLIASLGAPVTTGHQYYIGRQHYAWREVKAEVVINFLLQYRTQQRDIEPQKLTDYIRKQQADDRLIHWTIILKEADNAINPEADFDINGVITPVRTTFREAAGANPRPKPGQPVPPARVSTTEYIIPRGHIISSRHEYLDLTTAQIAEALTNTRTTRPAATVPLGDEVRKQRAPAEALLLLYPLDPRPGGYEHATGVPMIPVMGYAISFPRMKDDRRVTYLGNAQLAEEFVNEDEDELDVEADDLVSRDDE</sequence>
<dbReference type="Pfam" id="PF10593">
    <property type="entry name" value="Z1"/>
    <property type="match status" value="1"/>
</dbReference>
<dbReference type="EMBL" id="RWIU01000010">
    <property type="protein sequence ID" value="RSK38980.1"/>
    <property type="molecule type" value="Genomic_DNA"/>
</dbReference>
<gene>
    <name evidence="3" type="ORF">EI293_20885</name>
</gene>
<evidence type="ECO:0000313" key="4">
    <source>
        <dbReference type="Proteomes" id="UP000270291"/>
    </source>
</evidence>
<keyword evidence="3" id="KW-0540">Nuclease</keyword>
<reference evidence="3 4" key="1">
    <citation type="submission" date="2018-12" db="EMBL/GenBank/DDBJ databases">
        <authorList>
            <person name="Feng G."/>
            <person name="Zhu H."/>
        </authorList>
    </citation>
    <scope>NUCLEOTIDE SEQUENCE [LARGE SCALE GENOMIC DNA]</scope>
    <source>
        <strain evidence="3 4">LMG 26000</strain>
    </source>
</reference>
<feature type="compositionally biased region" description="Acidic residues" evidence="1">
    <location>
        <begin position="957"/>
        <end position="969"/>
    </location>
</feature>